<comment type="subcellular location">
    <subcellularLocation>
        <location evidence="1">Membrane</location>
    </subcellularLocation>
    <subcellularLocation>
        <location evidence="2">Secreted</location>
    </subcellularLocation>
</comment>
<evidence type="ECO:0000256" key="7">
    <source>
        <dbReference type="ARBA" id="ARBA00023136"/>
    </source>
</evidence>
<dbReference type="InterPro" id="IPR011049">
    <property type="entry name" value="Serralysin-like_metalloprot_C"/>
</dbReference>
<dbReference type="Gene3D" id="3.20.20.190">
    <property type="entry name" value="Phosphatidylinositol (PI) phosphodiesterase"/>
    <property type="match status" value="1"/>
</dbReference>
<dbReference type="Pfam" id="PF03009">
    <property type="entry name" value="GDPD"/>
    <property type="match status" value="1"/>
</dbReference>
<dbReference type="InterPro" id="IPR008979">
    <property type="entry name" value="Galactose-bd-like_sf"/>
</dbReference>
<dbReference type="NCBIfam" id="TIGR01965">
    <property type="entry name" value="VCBS_repeat"/>
    <property type="match status" value="1"/>
</dbReference>
<feature type="compositionally biased region" description="Acidic residues" evidence="8">
    <location>
        <begin position="1388"/>
        <end position="1402"/>
    </location>
</feature>
<dbReference type="InterPro" id="IPR003995">
    <property type="entry name" value="RTX_toxin_determinant-A"/>
</dbReference>
<dbReference type="SUPFAM" id="SSF51120">
    <property type="entry name" value="beta-Roll"/>
    <property type="match status" value="2"/>
</dbReference>
<dbReference type="InterPro" id="IPR017946">
    <property type="entry name" value="PLC-like_Pdiesterase_TIM-brl"/>
</dbReference>
<dbReference type="Gene3D" id="2.150.10.10">
    <property type="entry name" value="Serralysin-like metalloprotease, C-terminal"/>
    <property type="match status" value="2"/>
</dbReference>
<organism evidence="10 11">
    <name type="scientific">Bosea rubneri</name>
    <dbReference type="NCBI Taxonomy" id="3075434"/>
    <lineage>
        <taxon>Bacteria</taxon>
        <taxon>Pseudomonadati</taxon>
        <taxon>Pseudomonadota</taxon>
        <taxon>Alphaproteobacteria</taxon>
        <taxon>Hyphomicrobiales</taxon>
        <taxon>Boseaceae</taxon>
        <taxon>Bosea</taxon>
    </lineage>
</organism>
<evidence type="ECO:0000256" key="8">
    <source>
        <dbReference type="SAM" id="MobiDB-lite"/>
    </source>
</evidence>
<keyword evidence="3" id="KW-0964">Secreted</keyword>
<dbReference type="Proteomes" id="UP001254257">
    <property type="component" value="Unassembled WGS sequence"/>
</dbReference>
<name>A0ABU3SEL5_9HYPH</name>
<sequence length="1410" mass="144225">MSDIVLLAHRGSNPYPDHSREAYVWAVNWGADFIEPDLYLTKDGVLVASHDDHNYANLTYAEAKAIEPALMTFGEVIEIAKAMSVETGRKIGIVPETKNTSSATSEALIEALIAHDFTDPSLVTIQSFNPANLQQLHDTIMPQYGVDVPLAYLRSGIGNPTEIASFADMVAPVINSFTAADVAAAHAAGLKVVTWTIMGSKADVQKYVDMGVDAIFVDDTRLARESIAEIGGAKAAFGTANWDVLAGTAGADILYAMQGNDLVRAGDGADVAYGDGGNDVLFGGAGDDELHGGAGGDFLSGGEGADTLIGGAGNDVIVATGDRIVFRAGDGIDLVILDSTSTLHFDGILPAEIVVLRDGNNLIVRSGSDAIILRDGVDPAHQPAAITTNDGLSLTGAELAALAVPGSDAEIAALLPGLEAILAAAPGLAEPSQLALGTDLVFEGDFSPAALARQIEGAENGAVYRLSFSLADLPNGDDGVVVTWGGEVVYQGTPSAAGEAFSFIVKGGSGDGSNLLAFAGAGTGFGAELDDVHFVKVAEPALPSAGNAAPEAGANELRISQDMAYRGQVAAGDADGDALVYSLLAGPAHGTLAFNLDGGYRYTPSAGFTGADRFSVLVNDGHGGVAEAVVSLDVVPGIVVGTDLIANGSFEDVSASTGNNGPSDWGYRNPNGIIAGWTDVNGNRIEQHWDSPNGVVATDGRIWLDMDGYNTNTHIVQQVARIEDGATYLLSFSLGDADTAVSDDGIRVVWNGQLVYEGVPTNPWQSLSFRVTGGSGDASNRLEFIATGTGLNTYGAALDDIRLVKIAEPGTPPAENTAPDALDGTASGTRGNVVTGQLAATDADGDVPLTFALGQGPAHGTVEIDADGSYRYTPAAGYVGQDSFTFTVSDGFGGTDTATLSLTIAPSTAVGPELIVNGGFEDLTGANDGAAWGYRNTNPAGVIPGWINTGDNRAEVHRDTVGGIGALEGSYWFDLEGAPKNARLVQTVAGVSEGETYRLKFAIADTDTAQASDTVTVYWGGQVVYTGIPKNKWQEITIDVVGGAGDGSNKLEFASTTVNPNGAGVALDKVSMVWIDQNPNLIVNGSFEDLTGAGNGNWSGDWGYRNDNGIIAGWTQVNSAGGGRAELHFDTQNGVGAKDGNVWFDMDGNGNNAKLVQKVGGVETGATYRLSFFIADADARTSDDGVRVYWGGKIVYEGIPGNSWLAVTVDVVGGAGDGSNELIFQGTETNLNGYGAALDDVSLRKIADAPPPNAVPVAGDDAGLGTAYGAALVIEPAALLANDTDADGDTLVIQSVVAGIGGSVVLDAEGRIVFTPADGFSGEASFGYTVFDGKGGTASATVTVTVAPYVPVGTPGDDELVGTVGDDLILAGAGDDLVQAGAGNDVVDGGDGDDELHGEDGDDVLKGGAG</sequence>
<dbReference type="Gene3D" id="2.60.120.260">
    <property type="entry name" value="Galactose-binding domain-like"/>
    <property type="match status" value="3"/>
</dbReference>
<evidence type="ECO:0000256" key="1">
    <source>
        <dbReference type="ARBA" id="ARBA00004370"/>
    </source>
</evidence>
<keyword evidence="4" id="KW-0800">Toxin</keyword>
<dbReference type="PROSITE" id="PS00330">
    <property type="entry name" value="HEMOLYSIN_CALCIUM"/>
    <property type="match status" value="3"/>
</dbReference>
<evidence type="ECO:0000256" key="5">
    <source>
        <dbReference type="ARBA" id="ARBA00022737"/>
    </source>
</evidence>
<dbReference type="EMBL" id="JAWDID010000061">
    <property type="protein sequence ID" value="MDU0343189.1"/>
    <property type="molecule type" value="Genomic_DNA"/>
</dbReference>
<dbReference type="RefSeq" id="WP_316020928.1">
    <property type="nucleotide sequence ID" value="NZ_JAWDID010000061.1"/>
</dbReference>
<gene>
    <name evidence="10" type="ORF">RKE40_25120</name>
</gene>
<keyword evidence="5" id="KW-0677">Repeat</keyword>
<dbReference type="PRINTS" id="PR00313">
    <property type="entry name" value="CABNDNGRPT"/>
</dbReference>
<evidence type="ECO:0000256" key="6">
    <source>
        <dbReference type="ARBA" id="ARBA00023026"/>
    </source>
</evidence>
<dbReference type="InterPro" id="IPR050557">
    <property type="entry name" value="RTX_toxin/Mannuronan_C5-epim"/>
</dbReference>
<feature type="region of interest" description="Disordered" evidence="8">
    <location>
        <begin position="1381"/>
        <end position="1410"/>
    </location>
</feature>
<dbReference type="PANTHER" id="PTHR38340">
    <property type="entry name" value="S-LAYER PROTEIN"/>
    <property type="match status" value="1"/>
</dbReference>
<dbReference type="Gene3D" id="2.60.40.3440">
    <property type="match status" value="3"/>
</dbReference>
<evidence type="ECO:0000256" key="4">
    <source>
        <dbReference type="ARBA" id="ARBA00022656"/>
    </source>
</evidence>
<dbReference type="NCBIfam" id="NF012211">
    <property type="entry name" value="tand_rpt_95"/>
    <property type="match status" value="3"/>
</dbReference>
<evidence type="ECO:0000259" key="9">
    <source>
        <dbReference type="PROSITE" id="PS51704"/>
    </source>
</evidence>
<keyword evidence="11" id="KW-1185">Reference proteome</keyword>
<dbReference type="InterPro" id="IPR030395">
    <property type="entry name" value="GP_PDE_dom"/>
</dbReference>
<reference evidence="10 11" key="1">
    <citation type="submission" date="2023-09" db="EMBL/GenBank/DDBJ databases">
        <title>Whole genome shotgun sequencing (WGS) of Bosea sp. ZW T0_25, isolated from stored onions (Allium cepa).</title>
        <authorList>
            <person name="Stoll D.A."/>
            <person name="Huch M."/>
        </authorList>
    </citation>
    <scope>NUCLEOTIDE SEQUENCE [LARGE SCALE GENOMIC DNA]</scope>
    <source>
        <strain evidence="10 11">ZW T0_25</strain>
    </source>
</reference>
<dbReference type="SUPFAM" id="SSF49785">
    <property type="entry name" value="Galactose-binding domain-like"/>
    <property type="match status" value="1"/>
</dbReference>
<evidence type="ECO:0000256" key="3">
    <source>
        <dbReference type="ARBA" id="ARBA00022525"/>
    </source>
</evidence>
<protein>
    <submittedName>
        <fullName evidence="10">Ig-like domain-containing protein</fullName>
    </submittedName>
</protein>
<dbReference type="InterPro" id="IPR041690">
    <property type="entry name" value="Cadherin_5"/>
</dbReference>
<dbReference type="Pfam" id="PF17963">
    <property type="entry name" value="Big_9"/>
    <property type="match status" value="2"/>
</dbReference>
<dbReference type="InterPro" id="IPR001343">
    <property type="entry name" value="Hemolysn_Ca-bd"/>
</dbReference>
<evidence type="ECO:0000313" key="10">
    <source>
        <dbReference type="EMBL" id="MDU0343189.1"/>
    </source>
</evidence>
<evidence type="ECO:0000313" key="11">
    <source>
        <dbReference type="Proteomes" id="UP001254257"/>
    </source>
</evidence>
<dbReference type="SUPFAM" id="SSF51695">
    <property type="entry name" value="PLC-like phosphodiesterases"/>
    <property type="match status" value="1"/>
</dbReference>
<evidence type="ECO:0000256" key="2">
    <source>
        <dbReference type="ARBA" id="ARBA00004613"/>
    </source>
</evidence>
<dbReference type="Pfam" id="PF00353">
    <property type="entry name" value="HemolysinCabind"/>
    <property type="match status" value="3"/>
</dbReference>
<keyword evidence="7" id="KW-0472">Membrane</keyword>
<feature type="domain" description="GP-PDE" evidence="9">
    <location>
        <begin position="4"/>
        <end position="227"/>
    </location>
</feature>
<dbReference type="PRINTS" id="PR01488">
    <property type="entry name" value="RTXTOXINA"/>
</dbReference>
<accession>A0ABU3SEL5</accession>
<dbReference type="InterPro" id="IPR010221">
    <property type="entry name" value="VCBS_dom"/>
</dbReference>
<dbReference type="PROSITE" id="PS51704">
    <property type="entry name" value="GP_PDE"/>
    <property type="match status" value="1"/>
</dbReference>
<proteinExistence type="predicted"/>
<dbReference type="Pfam" id="PF17892">
    <property type="entry name" value="Cadherin_5"/>
    <property type="match status" value="1"/>
</dbReference>
<feature type="non-terminal residue" evidence="10">
    <location>
        <position position="1410"/>
    </location>
</feature>
<dbReference type="InterPro" id="IPR018511">
    <property type="entry name" value="Hemolysin-typ_Ca-bd_CS"/>
</dbReference>
<dbReference type="PANTHER" id="PTHR38340:SF1">
    <property type="entry name" value="S-LAYER PROTEIN"/>
    <property type="match status" value="1"/>
</dbReference>
<keyword evidence="6" id="KW-0843">Virulence</keyword>
<comment type="caution">
    <text evidence="10">The sequence shown here is derived from an EMBL/GenBank/DDBJ whole genome shotgun (WGS) entry which is preliminary data.</text>
</comment>